<feature type="domain" description="ABC3 transporter permease C-terminal" evidence="7">
    <location>
        <begin position="159"/>
        <end position="272"/>
    </location>
</feature>
<gene>
    <name evidence="8" type="ORF">J2S17_004639</name>
</gene>
<keyword evidence="9" id="KW-1185">Reference proteome</keyword>
<name>A0ABU0AN87_9BACI</name>
<evidence type="ECO:0000256" key="6">
    <source>
        <dbReference type="SAM" id="Phobius"/>
    </source>
</evidence>
<dbReference type="Proteomes" id="UP001238088">
    <property type="component" value="Unassembled WGS sequence"/>
</dbReference>
<evidence type="ECO:0000256" key="2">
    <source>
        <dbReference type="ARBA" id="ARBA00022475"/>
    </source>
</evidence>
<accession>A0ABU0AN87</accession>
<comment type="caution">
    <text evidence="8">The sequence shown here is derived from an EMBL/GenBank/DDBJ whole genome shotgun (WGS) entry which is preliminary data.</text>
</comment>
<dbReference type="PANTHER" id="PTHR30287:SF1">
    <property type="entry name" value="INNER MEMBRANE PROTEIN"/>
    <property type="match status" value="1"/>
</dbReference>
<dbReference type="InterPro" id="IPR003838">
    <property type="entry name" value="ABC3_permease_C"/>
</dbReference>
<keyword evidence="2" id="KW-1003">Cell membrane</keyword>
<reference evidence="8 9" key="1">
    <citation type="submission" date="2023-07" db="EMBL/GenBank/DDBJ databases">
        <title>Genomic Encyclopedia of Type Strains, Phase IV (KMG-IV): sequencing the most valuable type-strain genomes for metagenomic binning, comparative biology and taxonomic classification.</title>
        <authorList>
            <person name="Goeker M."/>
        </authorList>
    </citation>
    <scope>NUCLEOTIDE SEQUENCE [LARGE SCALE GENOMIC DNA]</scope>
    <source>
        <strain evidence="8 9">DSM 23494</strain>
    </source>
</reference>
<keyword evidence="5 6" id="KW-0472">Membrane</keyword>
<comment type="subcellular location">
    <subcellularLocation>
        <location evidence="1">Cell membrane</location>
        <topology evidence="1">Multi-pass membrane protein</topology>
    </subcellularLocation>
</comment>
<feature type="transmembrane region" description="Helical" evidence="6">
    <location>
        <begin position="243"/>
        <end position="268"/>
    </location>
</feature>
<protein>
    <submittedName>
        <fullName evidence="8">ABC-type antimicrobial peptide transport system permease subunit</fullName>
    </submittedName>
</protein>
<keyword evidence="4 6" id="KW-1133">Transmembrane helix</keyword>
<evidence type="ECO:0000313" key="8">
    <source>
        <dbReference type="EMBL" id="MDQ0272746.1"/>
    </source>
</evidence>
<feature type="transmembrane region" description="Helical" evidence="6">
    <location>
        <begin position="157"/>
        <end position="181"/>
    </location>
</feature>
<sequence length="285" mass="32434">MIQDKVETDDEFSSSLYALSAANNSIQLFDSDKQEIELPNDGVVVPYKLAQDHDINEGDTISIKIDSELYDEKRIDVNVTAISELYVSQDFYTSYEYLQEFEIDPFVNGYYLTMGDQTVSDDLITDLESTENIQSVAVKSQLREEMDSLYETTKTTVYIMIILSACLALAVIFNISSINIFERKRDMATLKVLGYHKGEIRSLVNTENFFITTFGCFIGVIFGAILFKFVLASAESEEMYIPYNVSFSMILLSIVLTYLFTILANLMLQRKINKIDMVESLKSVE</sequence>
<dbReference type="EMBL" id="JAUSUB010000027">
    <property type="protein sequence ID" value="MDQ0272746.1"/>
    <property type="molecule type" value="Genomic_DNA"/>
</dbReference>
<evidence type="ECO:0000256" key="1">
    <source>
        <dbReference type="ARBA" id="ARBA00004651"/>
    </source>
</evidence>
<evidence type="ECO:0000259" key="7">
    <source>
        <dbReference type="Pfam" id="PF02687"/>
    </source>
</evidence>
<dbReference type="PANTHER" id="PTHR30287">
    <property type="entry name" value="MEMBRANE COMPONENT OF PREDICTED ABC SUPERFAMILY METABOLITE UPTAKE TRANSPORTER"/>
    <property type="match status" value="1"/>
</dbReference>
<organism evidence="8 9">
    <name type="scientific">Cytobacillus purgationiresistens</name>
    <dbReference type="NCBI Taxonomy" id="863449"/>
    <lineage>
        <taxon>Bacteria</taxon>
        <taxon>Bacillati</taxon>
        <taxon>Bacillota</taxon>
        <taxon>Bacilli</taxon>
        <taxon>Bacillales</taxon>
        <taxon>Bacillaceae</taxon>
        <taxon>Cytobacillus</taxon>
    </lineage>
</organism>
<feature type="transmembrane region" description="Helical" evidence="6">
    <location>
        <begin position="209"/>
        <end position="231"/>
    </location>
</feature>
<proteinExistence type="predicted"/>
<evidence type="ECO:0000256" key="5">
    <source>
        <dbReference type="ARBA" id="ARBA00023136"/>
    </source>
</evidence>
<evidence type="ECO:0000313" key="9">
    <source>
        <dbReference type="Proteomes" id="UP001238088"/>
    </source>
</evidence>
<evidence type="ECO:0000256" key="4">
    <source>
        <dbReference type="ARBA" id="ARBA00022989"/>
    </source>
</evidence>
<dbReference type="InterPro" id="IPR038766">
    <property type="entry name" value="Membrane_comp_ABC_pdt"/>
</dbReference>
<keyword evidence="3 6" id="KW-0812">Transmembrane</keyword>
<evidence type="ECO:0000256" key="3">
    <source>
        <dbReference type="ARBA" id="ARBA00022692"/>
    </source>
</evidence>
<dbReference type="Pfam" id="PF02687">
    <property type="entry name" value="FtsX"/>
    <property type="match status" value="1"/>
</dbReference>